<dbReference type="InterPro" id="IPR000891">
    <property type="entry name" value="PYR_CT"/>
</dbReference>
<evidence type="ECO:0000313" key="3">
    <source>
        <dbReference type="EMBL" id="TGY93837.1"/>
    </source>
</evidence>
<gene>
    <name evidence="3" type="ORF">E5162_00650</name>
</gene>
<evidence type="ECO:0000313" key="4">
    <source>
        <dbReference type="Proteomes" id="UP000305451"/>
    </source>
</evidence>
<dbReference type="InterPro" id="IPR013785">
    <property type="entry name" value="Aldolase_TIM"/>
</dbReference>
<keyword evidence="4" id="KW-1185">Reference proteome</keyword>
<dbReference type="InterPro" id="IPR050073">
    <property type="entry name" value="2-IPM_HCS-like"/>
</dbReference>
<dbReference type="GO" id="GO:0003852">
    <property type="term" value="F:2-isopropylmalate synthase activity"/>
    <property type="evidence" value="ECO:0007669"/>
    <property type="project" value="TreeGrafter"/>
</dbReference>
<organism evidence="3 4">
    <name type="scientific">Marinicauda pacifica</name>
    <dbReference type="NCBI Taxonomy" id="1133559"/>
    <lineage>
        <taxon>Bacteria</taxon>
        <taxon>Pseudomonadati</taxon>
        <taxon>Pseudomonadota</taxon>
        <taxon>Alphaproteobacteria</taxon>
        <taxon>Maricaulales</taxon>
        <taxon>Maricaulaceae</taxon>
        <taxon>Marinicauda</taxon>
    </lineage>
</organism>
<name>A0A4S2HCQ9_9PROT</name>
<dbReference type="Proteomes" id="UP000305451">
    <property type="component" value="Unassembled WGS sequence"/>
</dbReference>
<dbReference type="Gene3D" id="3.20.20.70">
    <property type="entry name" value="Aldolase class I"/>
    <property type="match status" value="1"/>
</dbReference>
<dbReference type="RefSeq" id="WP_135943032.1">
    <property type="nucleotide sequence ID" value="NZ_BMEI01000001.1"/>
</dbReference>
<feature type="domain" description="Pyruvate carboxyltransferase" evidence="2">
    <location>
        <begin position="6"/>
        <end position="256"/>
    </location>
</feature>
<keyword evidence="1" id="KW-0464">Manganese</keyword>
<protein>
    <recommendedName>
        <fullName evidence="2">Pyruvate carboxyltransferase domain-containing protein</fullName>
    </recommendedName>
</protein>
<dbReference type="Pfam" id="PF00682">
    <property type="entry name" value="HMGL-like"/>
    <property type="match status" value="1"/>
</dbReference>
<dbReference type="SUPFAM" id="SSF51569">
    <property type="entry name" value="Aldolase"/>
    <property type="match status" value="1"/>
</dbReference>
<accession>A0A4S2HCQ9</accession>
<dbReference type="GO" id="GO:0009098">
    <property type="term" value="P:L-leucine biosynthetic process"/>
    <property type="evidence" value="ECO:0007669"/>
    <property type="project" value="TreeGrafter"/>
</dbReference>
<comment type="caution">
    <text evidence="3">The sequence shown here is derived from an EMBL/GenBank/DDBJ whole genome shotgun (WGS) entry which is preliminary data.</text>
</comment>
<evidence type="ECO:0000259" key="2">
    <source>
        <dbReference type="PROSITE" id="PS50991"/>
    </source>
</evidence>
<reference evidence="3 4" key="1">
    <citation type="journal article" date="2013" name="Int. J. Syst. Evol. Microbiol.">
        <title>Marinicauda pacifica gen. nov., sp. nov., a prosthecate alphaproteobacterium of the family Hyphomonadaceae isolated from deep seawater.</title>
        <authorList>
            <person name="Zhang X.Y."/>
            <person name="Li G.W."/>
            <person name="Wang C.S."/>
            <person name="Zhang Y.J."/>
            <person name="Xu X.W."/>
            <person name="Li H."/>
            <person name="Liu A."/>
            <person name="Liu C."/>
            <person name="Xie B.B."/>
            <person name="Qin Q.L."/>
            <person name="Xu Z."/>
            <person name="Chen X.L."/>
            <person name="Zhou B.C."/>
            <person name="Zhang Y.Z."/>
        </authorList>
    </citation>
    <scope>NUCLEOTIDE SEQUENCE [LARGE SCALE GENOMIC DNA]</scope>
    <source>
        <strain evidence="3 4">P-1 km-3</strain>
    </source>
</reference>
<dbReference type="PANTHER" id="PTHR10277:SF9">
    <property type="entry name" value="2-ISOPROPYLMALATE SYNTHASE 1, CHLOROPLASTIC-RELATED"/>
    <property type="match status" value="1"/>
</dbReference>
<proteinExistence type="predicted"/>
<dbReference type="PANTHER" id="PTHR10277">
    <property type="entry name" value="HOMOCITRATE SYNTHASE-RELATED"/>
    <property type="match status" value="1"/>
</dbReference>
<dbReference type="EMBL" id="SRXV01000001">
    <property type="protein sequence ID" value="TGY93837.1"/>
    <property type="molecule type" value="Genomic_DNA"/>
</dbReference>
<evidence type="ECO:0000256" key="1">
    <source>
        <dbReference type="ARBA" id="ARBA00023211"/>
    </source>
</evidence>
<dbReference type="PROSITE" id="PS50991">
    <property type="entry name" value="PYR_CT"/>
    <property type="match status" value="1"/>
</dbReference>
<dbReference type="OrthoDB" id="9803573at2"/>
<dbReference type="AlphaFoldDB" id="A0A4S2HCQ9"/>
<sequence>MTETRIRLLDTTLSGASAAIGYGFNANYTYAMTQAMEDAGVDAIEVGHGLGLGAERQGRAPACESDYRHMQAARMAARKARIGVSARTGTALEADIETAQRAGMDFVRVGVDAALVDSARGLVDHAVATGLETQLILFNVYSLPVAELRNFAGTLGAWGLSTVVISDCAGGMVPAQVRNYVRALTDKTDLSVGFAGRDNMQLAAGNAFAAIEAGARQVEGALKGMGTGAGTIQLESFAGALRKAGLSVQADPLELDGVANKFITKAEFARGRGHDELIQALSLLPESSAIEVEGVAGEYGLEPAALAIQAGRIGGGLPMDRNALRAVAQIAIWAREDGVSERDDSAVI</sequence>